<dbReference type="Pfam" id="PF01112">
    <property type="entry name" value="Asparaginase_2"/>
    <property type="match status" value="1"/>
</dbReference>
<dbReference type="SUPFAM" id="SSF56235">
    <property type="entry name" value="N-terminal nucleophile aminohydrolases (Ntn hydrolases)"/>
    <property type="match status" value="1"/>
</dbReference>
<dbReference type="InterPro" id="IPR000246">
    <property type="entry name" value="Peptidase_T2"/>
</dbReference>
<proteinExistence type="predicted"/>
<reference evidence="1 2" key="1">
    <citation type="journal article" date="2014" name="Genome Biol. Evol.">
        <title>The secreted proteins of Achlya hypogyna and Thraustotheca clavata identify the ancestral oomycete secretome and reveal gene acquisitions by horizontal gene transfer.</title>
        <authorList>
            <person name="Misner I."/>
            <person name="Blouin N."/>
            <person name="Leonard G."/>
            <person name="Richards T.A."/>
            <person name="Lane C.E."/>
        </authorList>
    </citation>
    <scope>NUCLEOTIDE SEQUENCE [LARGE SCALE GENOMIC DNA]</scope>
    <source>
        <strain evidence="1 2">ATCC 34112</strain>
    </source>
</reference>
<sequence length="77" mass="8205">MSLVFDGAQDHLATIPIVINTWPFTTATEQAFNAISKMNSVLDAIEEGCNVCEIMQCDFTVGYGGSPDTSGETTLDA</sequence>
<dbReference type="GO" id="GO:0016787">
    <property type="term" value="F:hydrolase activity"/>
    <property type="evidence" value="ECO:0007669"/>
    <property type="project" value="InterPro"/>
</dbReference>
<evidence type="ECO:0000313" key="1">
    <source>
        <dbReference type="EMBL" id="OQS07736.1"/>
    </source>
</evidence>
<organism evidence="1 2">
    <name type="scientific">Thraustotheca clavata</name>
    <dbReference type="NCBI Taxonomy" id="74557"/>
    <lineage>
        <taxon>Eukaryota</taxon>
        <taxon>Sar</taxon>
        <taxon>Stramenopiles</taxon>
        <taxon>Oomycota</taxon>
        <taxon>Saprolegniomycetes</taxon>
        <taxon>Saprolegniales</taxon>
        <taxon>Achlyaceae</taxon>
        <taxon>Thraustotheca</taxon>
    </lineage>
</organism>
<accession>A0A1W0ABT0</accession>
<dbReference type="EMBL" id="JNBS01000130">
    <property type="protein sequence ID" value="OQS07736.1"/>
    <property type="molecule type" value="Genomic_DNA"/>
</dbReference>
<dbReference type="OrthoDB" id="188713at2759"/>
<dbReference type="AlphaFoldDB" id="A0A1W0ABT0"/>
<gene>
    <name evidence="1" type="ORF">THRCLA_20075</name>
</gene>
<dbReference type="Proteomes" id="UP000243217">
    <property type="component" value="Unassembled WGS sequence"/>
</dbReference>
<evidence type="ECO:0000313" key="2">
    <source>
        <dbReference type="Proteomes" id="UP000243217"/>
    </source>
</evidence>
<dbReference type="InterPro" id="IPR029055">
    <property type="entry name" value="Ntn_hydrolases_N"/>
</dbReference>
<feature type="non-terminal residue" evidence="1">
    <location>
        <position position="77"/>
    </location>
</feature>
<name>A0A1W0ABT0_9STRA</name>
<keyword evidence="2" id="KW-1185">Reference proteome</keyword>
<protein>
    <submittedName>
        <fullName evidence="1">N(4)-(Beta-N-acetylglucosaminyl)-L-asparaginase-like</fullName>
    </submittedName>
</protein>
<comment type="caution">
    <text evidence="1">The sequence shown here is derived from an EMBL/GenBank/DDBJ whole genome shotgun (WGS) entry which is preliminary data.</text>
</comment>
<dbReference type="STRING" id="74557.A0A1W0ABT0"/>